<feature type="transmembrane region" description="Helical" evidence="1">
    <location>
        <begin position="51"/>
        <end position="70"/>
    </location>
</feature>
<dbReference type="EMBL" id="BOPV01000001">
    <property type="protein sequence ID" value="GIL40640.1"/>
    <property type="molecule type" value="Genomic_DNA"/>
</dbReference>
<dbReference type="RefSeq" id="WP_420243784.1">
    <property type="nucleotide sequence ID" value="NZ_BOPV01000001.1"/>
</dbReference>
<proteinExistence type="predicted"/>
<keyword evidence="1" id="KW-0472">Membrane</keyword>
<evidence type="ECO:0000256" key="1">
    <source>
        <dbReference type="SAM" id="Phobius"/>
    </source>
</evidence>
<evidence type="ECO:0000313" key="3">
    <source>
        <dbReference type="Proteomes" id="UP000681075"/>
    </source>
</evidence>
<organism evidence="2 3">
    <name type="scientific">Roseiterribacter gracilis</name>
    <dbReference type="NCBI Taxonomy" id="2812848"/>
    <lineage>
        <taxon>Bacteria</taxon>
        <taxon>Pseudomonadati</taxon>
        <taxon>Pseudomonadota</taxon>
        <taxon>Alphaproteobacteria</taxon>
        <taxon>Rhodospirillales</taxon>
        <taxon>Roseiterribacteraceae</taxon>
        <taxon>Roseiterribacter</taxon>
    </lineage>
</organism>
<dbReference type="AlphaFoldDB" id="A0A8S8XIB9"/>
<dbReference type="InterPro" id="IPR016990">
    <property type="entry name" value="UCP032162_TM"/>
</dbReference>
<comment type="caution">
    <text evidence="2">The sequence shown here is derived from an EMBL/GenBank/DDBJ whole genome shotgun (WGS) entry which is preliminary data.</text>
</comment>
<dbReference type="Proteomes" id="UP000681075">
    <property type="component" value="Unassembled WGS sequence"/>
</dbReference>
<accession>A0A8S8XIB9</accession>
<keyword evidence="3" id="KW-1185">Reference proteome</keyword>
<dbReference type="Pfam" id="PF10003">
    <property type="entry name" value="DUF2244"/>
    <property type="match status" value="1"/>
</dbReference>
<keyword evidence="1" id="KW-0812">Transmembrane</keyword>
<protein>
    <submittedName>
        <fullName evidence="2">Membrane protein</fullName>
    </submittedName>
</protein>
<sequence length="159" mass="17972">MATVDSTVFFEMRLVPHRSLSRRGFHLLLGALGGLSLTVGTIFWVAGAWPVIGFMGLDVLLLWAALRVSYARARAYEQVRLTDDRLIVERVAANGATRRWDLPPTWLQVELADPVRHDSPVRLRTHGKALDIGLLLAPEPRRHFARSLRQALADWRTRS</sequence>
<keyword evidence="1" id="KW-1133">Transmembrane helix</keyword>
<evidence type="ECO:0000313" key="2">
    <source>
        <dbReference type="EMBL" id="GIL40640.1"/>
    </source>
</evidence>
<reference evidence="2" key="1">
    <citation type="submission" date="2021-02" db="EMBL/GenBank/DDBJ databases">
        <title>Genome sequence of Rhodospirillales sp. strain TMPK1 isolated from soil.</title>
        <authorList>
            <person name="Nakai R."/>
            <person name="Kusada H."/>
            <person name="Tamaki H."/>
        </authorList>
    </citation>
    <scope>NUCLEOTIDE SEQUENCE</scope>
    <source>
        <strain evidence="2">TMPK1</strain>
    </source>
</reference>
<name>A0A8S8XIB9_9PROT</name>
<feature type="transmembrane region" description="Helical" evidence="1">
    <location>
        <begin position="25"/>
        <end position="45"/>
    </location>
</feature>
<dbReference type="InterPro" id="IPR019253">
    <property type="entry name" value="DUF2244_TM"/>
</dbReference>
<dbReference type="PIRSF" id="PIRSF032162">
    <property type="entry name" value="UCP032162_imp"/>
    <property type="match status" value="1"/>
</dbReference>
<gene>
    <name evidence="2" type="ORF">TMPK1_28770</name>
</gene>